<evidence type="ECO:0000259" key="1">
    <source>
        <dbReference type="Pfam" id="PF12728"/>
    </source>
</evidence>
<proteinExistence type="predicted"/>
<protein>
    <recommendedName>
        <fullName evidence="1">Helix-turn-helix domain-containing protein</fullName>
    </recommendedName>
</protein>
<reference evidence="2 3" key="1">
    <citation type="submission" date="2018-11" db="EMBL/GenBank/DDBJ databases">
        <title>Microbial catabolism of amino acid.</title>
        <authorList>
            <person name="Hibi M."/>
            <person name="Ogawa J."/>
        </authorList>
    </citation>
    <scope>NUCLEOTIDE SEQUENCE [LARGE SCALE GENOMIC DNA]</scope>
    <source>
        <strain evidence="2 3">C31-06</strain>
    </source>
</reference>
<dbReference type="SUPFAM" id="SSF46955">
    <property type="entry name" value="Putative DNA-binding domain"/>
    <property type="match status" value="1"/>
</dbReference>
<gene>
    <name evidence="2" type="ORF">Rhow_002304</name>
</gene>
<accession>A0A402C588</accession>
<evidence type="ECO:0000313" key="2">
    <source>
        <dbReference type="EMBL" id="GCE38780.1"/>
    </source>
</evidence>
<dbReference type="InterPro" id="IPR041657">
    <property type="entry name" value="HTH_17"/>
</dbReference>
<feature type="domain" description="Helix-turn-helix" evidence="1">
    <location>
        <begin position="11"/>
        <end position="57"/>
    </location>
</feature>
<dbReference type="Pfam" id="PF12728">
    <property type="entry name" value="HTH_17"/>
    <property type="match status" value="1"/>
</dbReference>
<dbReference type="RefSeq" id="WP_192581804.1">
    <property type="nucleotide sequence ID" value="NZ_BHYM01000021.1"/>
</dbReference>
<dbReference type="InterPro" id="IPR009061">
    <property type="entry name" value="DNA-bd_dom_put_sf"/>
</dbReference>
<keyword evidence="3" id="KW-1185">Reference proteome</keyword>
<dbReference type="EMBL" id="BHYM01000021">
    <property type="protein sequence ID" value="GCE38780.1"/>
    <property type="molecule type" value="Genomic_DNA"/>
</dbReference>
<comment type="caution">
    <text evidence="2">The sequence shown here is derived from an EMBL/GenBank/DDBJ whole genome shotgun (WGS) entry which is preliminary data.</text>
</comment>
<name>A0A402C588_RHOWR</name>
<sequence>MAPTDRLPAAKAAEYLGFTTKTLANMRSAGTGPAGYKIGGRVWYDLRDLDTYIARCRAATLVGS</sequence>
<dbReference type="AlphaFoldDB" id="A0A402C588"/>
<dbReference type="Proteomes" id="UP000287519">
    <property type="component" value="Unassembled WGS sequence"/>
</dbReference>
<organism evidence="2 3">
    <name type="scientific">Rhodococcus wratislaviensis</name>
    <name type="common">Tsukamurella wratislaviensis</name>
    <dbReference type="NCBI Taxonomy" id="44752"/>
    <lineage>
        <taxon>Bacteria</taxon>
        <taxon>Bacillati</taxon>
        <taxon>Actinomycetota</taxon>
        <taxon>Actinomycetes</taxon>
        <taxon>Mycobacteriales</taxon>
        <taxon>Nocardiaceae</taxon>
        <taxon>Rhodococcus</taxon>
    </lineage>
</organism>
<evidence type="ECO:0000313" key="3">
    <source>
        <dbReference type="Proteomes" id="UP000287519"/>
    </source>
</evidence>